<dbReference type="PROSITE" id="PS51191">
    <property type="entry name" value="FEMABX"/>
    <property type="match status" value="1"/>
</dbReference>
<dbReference type="GO" id="GO:0008360">
    <property type="term" value="P:regulation of cell shape"/>
    <property type="evidence" value="ECO:0007669"/>
    <property type="project" value="UniProtKB-KW"/>
</dbReference>
<dbReference type="EMBL" id="VBOZ01000013">
    <property type="protein sequence ID" value="TMQ65397.1"/>
    <property type="molecule type" value="Genomic_DNA"/>
</dbReference>
<evidence type="ECO:0000313" key="9">
    <source>
        <dbReference type="Proteomes" id="UP000317691"/>
    </source>
</evidence>
<evidence type="ECO:0000256" key="2">
    <source>
        <dbReference type="ARBA" id="ARBA00022679"/>
    </source>
</evidence>
<dbReference type="InterPro" id="IPR003447">
    <property type="entry name" value="FEMABX"/>
</dbReference>
<dbReference type="PANTHER" id="PTHR36174">
    <property type="entry name" value="LIPID II:GLYCINE GLYCYLTRANSFERASE"/>
    <property type="match status" value="1"/>
</dbReference>
<protein>
    <submittedName>
        <fullName evidence="8">Peptidoglycan bridge formation glycyltransferase FemA/FemB family protein</fullName>
    </submittedName>
</protein>
<dbReference type="GO" id="GO:0016755">
    <property type="term" value="F:aminoacyltransferase activity"/>
    <property type="evidence" value="ECO:0007669"/>
    <property type="project" value="InterPro"/>
</dbReference>
<reference evidence="8 9" key="1">
    <citation type="journal article" date="2019" name="Nat. Microbiol.">
        <title>Mediterranean grassland soil C-N compound turnover is dependent on rainfall and depth, and is mediated by genomically divergent microorganisms.</title>
        <authorList>
            <person name="Diamond S."/>
            <person name="Andeer P.F."/>
            <person name="Li Z."/>
            <person name="Crits-Christoph A."/>
            <person name="Burstein D."/>
            <person name="Anantharaman K."/>
            <person name="Lane K.R."/>
            <person name="Thomas B.C."/>
            <person name="Pan C."/>
            <person name="Northen T.R."/>
            <person name="Banfield J.F."/>
        </authorList>
    </citation>
    <scope>NUCLEOTIDE SEQUENCE [LARGE SCALE GENOMIC DNA]</scope>
    <source>
        <strain evidence="8">WS_9</strain>
    </source>
</reference>
<dbReference type="PANTHER" id="PTHR36174:SF1">
    <property type="entry name" value="LIPID II:GLYCINE GLYCYLTRANSFERASE"/>
    <property type="match status" value="1"/>
</dbReference>
<keyword evidence="4" id="KW-0573">Peptidoglycan synthesis</keyword>
<keyword evidence="3" id="KW-0133">Cell shape</keyword>
<feature type="region of interest" description="Disordered" evidence="7">
    <location>
        <begin position="1"/>
        <end position="23"/>
    </location>
</feature>
<evidence type="ECO:0000256" key="7">
    <source>
        <dbReference type="SAM" id="MobiDB-lite"/>
    </source>
</evidence>
<organism evidence="8 9">
    <name type="scientific">Eiseniibacteriota bacterium</name>
    <dbReference type="NCBI Taxonomy" id="2212470"/>
    <lineage>
        <taxon>Bacteria</taxon>
        <taxon>Candidatus Eiseniibacteriota</taxon>
    </lineage>
</organism>
<dbReference type="Pfam" id="PF02388">
    <property type="entry name" value="FemAB"/>
    <property type="match status" value="2"/>
</dbReference>
<evidence type="ECO:0000256" key="3">
    <source>
        <dbReference type="ARBA" id="ARBA00022960"/>
    </source>
</evidence>
<name>A0A538TP37_UNCEI</name>
<dbReference type="InterPro" id="IPR016181">
    <property type="entry name" value="Acyl_CoA_acyltransferase"/>
</dbReference>
<dbReference type="InterPro" id="IPR050644">
    <property type="entry name" value="PG_Glycine_Bridge_Synth"/>
</dbReference>
<evidence type="ECO:0000256" key="5">
    <source>
        <dbReference type="ARBA" id="ARBA00023315"/>
    </source>
</evidence>
<sequence length="354" mass="40386">MSIPPLTSASTAPLAPSMPPEPPAADDRWLAWDRFLESNAETGFMQSSWWADFRVDAGYGHFGVMLKNRGFIVGGALVMSYRYPAGQCFYYIPEGPVLPGDEWAAEEVLGATLAEIDQRRQQEELPVSHLRIEPRWERLPKFMKGFKQVRSFQDRYMEPRNTLCVDLRPPEAAILAQMKPKGRYNIGVARRHGVSVVEDTSWDGLADFLSIYDAMADRQGLRAKPHDYFERLIELLTDRQRGGIFFAEHRGERIAAALVVYFGPRATYFFGGSLATHRNLMAPYLLHFEIMRRAKALGYESYDFWGVAPEAEPDHPWADISVFKRKFGGGEVRLVPTLDLVYDPVAYEYYVRNT</sequence>
<feature type="compositionally biased region" description="Polar residues" evidence="7">
    <location>
        <begin position="1"/>
        <end position="11"/>
    </location>
</feature>
<gene>
    <name evidence="8" type="ORF">E6K79_04910</name>
</gene>
<evidence type="ECO:0000313" key="8">
    <source>
        <dbReference type="EMBL" id="TMQ65397.1"/>
    </source>
</evidence>
<dbReference type="GO" id="GO:0071555">
    <property type="term" value="P:cell wall organization"/>
    <property type="evidence" value="ECO:0007669"/>
    <property type="project" value="UniProtKB-KW"/>
</dbReference>
<accession>A0A538TP37</accession>
<dbReference type="GO" id="GO:0009252">
    <property type="term" value="P:peptidoglycan biosynthetic process"/>
    <property type="evidence" value="ECO:0007669"/>
    <property type="project" value="UniProtKB-KW"/>
</dbReference>
<evidence type="ECO:0000256" key="1">
    <source>
        <dbReference type="ARBA" id="ARBA00009943"/>
    </source>
</evidence>
<keyword evidence="2 8" id="KW-0808">Transferase</keyword>
<dbReference type="SUPFAM" id="SSF55729">
    <property type="entry name" value="Acyl-CoA N-acyltransferases (Nat)"/>
    <property type="match status" value="2"/>
</dbReference>
<comment type="caution">
    <text evidence="8">The sequence shown here is derived from an EMBL/GenBank/DDBJ whole genome shotgun (WGS) entry which is preliminary data.</text>
</comment>
<keyword evidence="5" id="KW-0012">Acyltransferase</keyword>
<evidence type="ECO:0000256" key="6">
    <source>
        <dbReference type="ARBA" id="ARBA00023316"/>
    </source>
</evidence>
<dbReference type="Proteomes" id="UP000317691">
    <property type="component" value="Unassembled WGS sequence"/>
</dbReference>
<comment type="similarity">
    <text evidence="1">Belongs to the FemABX family.</text>
</comment>
<dbReference type="Gene3D" id="3.40.630.30">
    <property type="match status" value="2"/>
</dbReference>
<evidence type="ECO:0000256" key="4">
    <source>
        <dbReference type="ARBA" id="ARBA00022984"/>
    </source>
</evidence>
<keyword evidence="6" id="KW-0961">Cell wall biogenesis/degradation</keyword>
<proteinExistence type="inferred from homology"/>
<dbReference type="AlphaFoldDB" id="A0A538TP37"/>